<dbReference type="STRING" id="251221.gene:10760550"/>
<reference evidence="1 2" key="2">
    <citation type="journal article" date="2003" name="DNA Res.">
        <title>Complete genome structure of Gloeobacter violaceus PCC 7421, a cyanobacterium that lacks thylakoids (supplement).</title>
        <authorList>
            <person name="Nakamura Y."/>
            <person name="Kaneko T."/>
            <person name="Sato S."/>
            <person name="Mimuro M."/>
            <person name="Miyashita H."/>
            <person name="Tsuchiya T."/>
            <person name="Sasamoto S."/>
            <person name="Watanabe A."/>
            <person name="Kawashima K."/>
            <person name="Kishida Y."/>
            <person name="Kiyokawa C."/>
            <person name="Kohara M."/>
            <person name="Matsumoto M."/>
            <person name="Matsuno A."/>
            <person name="Nakazaki N."/>
            <person name="Shimpo S."/>
            <person name="Takeuchi C."/>
            <person name="Yamada M."/>
            <person name="Tabata S."/>
        </authorList>
    </citation>
    <scope>NUCLEOTIDE SEQUENCE [LARGE SCALE GENOMIC DNA]</scope>
    <source>
        <strain evidence="2">ATCC 29082 / PCC 7421</strain>
    </source>
</reference>
<dbReference type="EMBL" id="BA000045">
    <property type="protein sequence ID" value="BAC90986.1"/>
    <property type="molecule type" value="Genomic_DNA"/>
</dbReference>
<dbReference type="InParanoid" id="Q7NCD4"/>
<dbReference type="EnsemblBacteria" id="BAC90986">
    <property type="protein sequence ID" value="BAC90986"/>
    <property type="gene ID" value="BAC90986"/>
</dbReference>
<keyword evidence="2" id="KW-1185">Reference proteome</keyword>
<evidence type="ECO:0000313" key="2">
    <source>
        <dbReference type="Proteomes" id="UP000000557"/>
    </source>
</evidence>
<evidence type="ECO:0000313" key="1">
    <source>
        <dbReference type="EMBL" id="BAC90986.1"/>
    </source>
</evidence>
<name>Q7NCD4_GLOVI</name>
<dbReference type="HOGENOM" id="CLU_2081468_0_0_3"/>
<organism evidence="1 2">
    <name type="scientific">Gloeobacter violaceus (strain ATCC 29082 / PCC 7421)</name>
    <dbReference type="NCBI Taxonomy" id="251221"/>
    <lineage>
        <taxon>Bacteria</taxon>
        <taxon>Bacillati</taxon>
        <taxon>Cyanobacteriota</taxon>
        <taxon>Cyanophyceae</taxon>
        <taxon>Gloeobacterales</taxon>
        <taxon>Gloeobacteraceae</taxon>
        <taxon>Gloeobacter</taxon>
    </lineage>
</organism>
<dbReference type="Proteomes" id="UP000000557">
    <property type="component" value="Chromosome"/>
</dbReference>
<protein>
    <submittedName>
        <fullName evidence="1">Gll3045 protein</fullName>
    </submittedName>
</protein>
<dbReference type="KEGG" id="gvi:gll3045"/>
<dbReference type="AlphaFoldDB" id="Q7NCD4"/>
<proteinExistence type="predicted"/>
<reference evidence="1 2" key="1">
    <citation type="journal article" date="2003" name="DNA Res.">
        <title>Complete genome structure of Gloeobacter violaceus PCC 7421, a cyanobacterium that lacks thylakoids.</title>
        <authorList>
            <person name="Nakamura Y."/>
            <person name="Kaneko T."/>
            <person name="Sato S."/>
            <person name="Mimuro M."/>
            <person name="Miyashita H."/>
            <person name="Tsuchiya T."/>
            <person name="Sasamoto S."/>
            <person name="Watanabe A."/>
            <person name="Kawashima K."/>
            <person name="Kishida Y."/>
            <person name="Kiyokawa C."/>
            <person name="Kohara M."/>
            <person name="Matsumoto M."/>
            <person name="Matsuno A."/>
            <person name="Nakazaki N."/>
            <person name="Shimpo S."/>
            <person name="Takeuchi C."/>
            <person name="Yamada M."/>
            <person name="Tabata S."/>
        </authorList>
    </citation>
    <scope>NUCLEOTIDE SEQUENCE [LARGE SCALE GENOMIC DNA]</scope>
    <source>
        <strain evidence="2">ATCC 29082 / PCC 7421</strain>
    </source>
</reference>
<gene>
    <name evidence="1" type="ordered locus">gll3045</name>
</gene>
<dbReference type="RefSeq" id="WP_011143038.1">
    <property type="nucleotide sequence ID" value="NC_005125.1"/>
</dbReference>
<accession>Q7NCD4</accession>
<sequence>MVGKEVVTAYSDAESAQAIREIARAESRSVAQVAGAALKLYALLSGDVRSALRELEGDEEAFRHLVNRIAGVVRADRFDAAARRVAQSLPANASVPEDEDAILAMAVDAVDGQGIRP</sequence>